<organism evidence="3 4">
    <name type="scientific">Sordaria brevicollis</name>
    <dbReference type="NCBI Taxonomy" id="83679"/>
    <lineage>
        <taxon>Eukaryota</taxon>
        <taxon>Fungi</taxon>
        <taxon>Dikarya</taxon>
        <taxon>Ascomycota</taxon>
        <taxon>Pezizomycotina</taxon>
        <taxon>Sordariomycetes</taxon>
        <taxon>Sordariomycetidae</taxon>
        <taxon>Sordariales</taxon>
        <taxon>Sordariaceae</taxon>
        <taxon>Sordaria</taxon>
    </lineage>
</organism>
<evidence type="ECO:0000256" key="1">
    <source>
        <dbReference type="SAM" id="MobiDB-lite"/>
    </source>
</evidence>
<keyword evidence="4" id="KW-1185">Reference proteome</keyword>
<accession>A0AAE0PBC3</accession>
<name>A0AAE0PBC3_SORBR</name>
<comment type="caution">
    <text evidence="3">The sequence shown here is derived from an EMBL/GenBank/DDBJ whole genome shotgun (WGS) entry which is preliminary data.</text>
</comment>
<sequence length="113" mass="11669">MPSLTSLTGLLAIFLLATHVNGQHGFGPGVHINSHYPHPPHDQPYTTRTYSPPPTTTTTTSSTFGPPTIISVPGVTTIETTVTLGVTAGVEGRGGGRSVPVEGTTLVAVVRRA</sequence>
<dbReference type="EMBL" id="JAUTDP010000008">
    <property type="protein sequence ID" value="KAK3396841.1"/>
    <property type="molecule type" value="Genomic_DNA"/>
</dbReference>
<dbReference type="Proteomes" id="UP001281003">
    <property type="component" value="Unassembled WGS sequence"/>
</dbReference>
<evidence type="ECO:0000313" key="4">
    <source>
        <dbReference type="Proteomes" id="UP001281003"/>
    </source>
</evidence>
<reference evidence="3" key="1">
    <citation type="journal article" date="2023" name="Mol. Phylogenet. Evol.">
        <title>Genome-scale phylogeny and comparative genomics of the fungal order Sordariales.</title>
        <authorList>
            <person name="Hensen N."/>
            <person name="Bonometti L."/>
            <person name="Westerberg I."/>
            <person name="Brannstrom I.O."/>
            <person name="Guillou S."/>
            <person name="Cros-Aarteil S."/>
            <person name="Calhoun S."/>
            <person name="Haridas S."/>
            <person name="Kuo A."/>
            <person name="Mondo S."/>
            <person name="Pangilinan J."/>
            <person name="Riley R."/>
            <person name="LaButti K."/>
            <person name="Andreopoulos B."/>
            <person name="Lipzen A."/>
            <person name="Chen C."/>
            <person name="Yan M."/>
            <person name="Daum C."/>
            <person name="Ng V."/>
            <person name="Clum A."/>
            <person name="Steindorff A."/>
            <person name="Ohm R.A."/>
            <person name="Martin F."/>
            <person name="Silar P."/>
            <person name="Natvig D.O."/>
            <person name="Lalanne C."/>
            <person name="Gautier V."/>
            <person name="Ament-Velasquez S.L."/>
            <person name="Kruys A."/>
            <person name="Hutchinson M.I."/>
            <person name="Powell A.J."/>
            <person name="Barry K."/>
            <person name="Miller A.N."/>
            <person name="Grigoriev I.V."/>
            <person name="Debuchy R."/>
            <person name="Gladieux P."/>
            <person name="Hiltunen Thoren M."/>
            <person name="Johannesson H."/>
        </authorList>
    </citation>
    <scope>NUCLEOTIDE SEQUENCE</scope>
    <source>
        <strain evidence="3">FGSC 1904</strain>
    </source>
</reference>
<feature type="chain" id="PRO_5041973566" evidence="2">
    <location>
        <begin position="23"/>
        <end position="113"/>
    </location>
</feature>
<evidence type="ECO:0000256" key="2">
    <source>
        <dbReference type="SAM" id="SignalP"/>
    </source>
</evidence>
<feature type="signal peptide" evidence="2">
    <location>
        <begin position="1"/>
        <end position="22"/>
    </location>
</feature>
<gene>
    <name evidence="3" type="ORF">B0T20DRAFT_243942</name>
</gene>
<reference evidence="3" key="2">
    <citation type="submission" date="2023-07" db="EMBL/GenBank/DDBJ databases">
        <authorList>
            <consortium name="Lawrence Berkeley National Laboratory"/>
            <person name="Haridas S."/>
            <person name="Hensen N."/>
            <person name="Bonometti L."/>
            <person name="Westerberg I."/>
            <person name="Brannstrom I.O."/>
            <person name="Guillou S."/>
            <person name="Cros-Aarteil S."/>
            <person name="Calhoun S."/>
            <person name="Kuo A."/>
            <person name="Mondo S."/>
            <person name="Pangilinan J."/>
            <person name="Riley R."/>
            <person name="LaButti K."/>
            <person name="Andreopoulos B."/>
            <person name="Lipzen A."/>
            <person name="Chen C."/>
            <person name="Yanf M."/>
            <person name="Daum C."/>
            <person name="Ng V."/>
            <person name="Clum A."/>
            <person name="Steindorff A."/>
            <person name="Ohm R."/>
            <person name="Martin F."/>
            <person name="Silar P."/>
            <person name="Natvig D."/>
            <person name="Lalanne C."/>
            <person name="Gautier V."/>
            <person name="Ament-velasquez S.L."/>
            <person name="Kruys A."/>
            <person name="Hutchinson M.I."/>
            <person name="Powell A.J."/>
            <person name="Barry K."/>
            <person name="Miller A.N."/>
            <person name="Grigoriev I.V."/>
            <person name="Debuchy R."/>
            <person name="Gladieux P."/>
            <person name="Thoren M.H."/>
            <person name="Johannesson H."/>
        </authorList>
    </citation>
    <scope>NUCLEOTIDE SEQUENCE</scope>
    <source>
        <strain evidence="3">FGSC 1904</strain>
    </source>
</reference>
<evidence type="ECO:0000313" key="3">
    <source>
        <dbReference type="EMBL" id="KAK3396841.1"/>
    </source>
</evidence>
<protein>
    <submittedName>
        <fullName evidence="3">Uncharacterized protein</fullName>
    </submittedName>
</protein>
<feature type="region of interest" description="Disordered" evidence="1">
    <location>
        <begin position="31"/>
        <end position="68"/>
    </location>
</feature>
<dbReference type="AlphaFoldDB" id="A0AAE0PBC3"/>
<proteinExistence type="predicted"/>
<keyword evidence="2" id="KW-0732">Signal</keyword>
<feature type="compositionally biased region" description="Low complexity" evidence="1">
    <location>
        <begin position="44"/>
        <end position="68"/>
    </location>
</feature>